<keyword evidence="8" id="KW-1185">Reference proteome</keyword>
<comment type="function">
    <text evidence="1">DNA-dependent ATPase that plays important roles in cellular responses to stalled DNA replication processes.</text>
</comment>
<dbReference type="Gene3D" id="1.10.8.60">
    <property type="match status" value="1"/>
</dbReference>
<dbReference type="Gene3D" id="3.40.50.300">
    <property type="entry name" value="P-loop containing nucleotide triphosphate hydrolases"/>
    <property type="match status" value="1"/>
</dbReference>
<dbReference type="CDD" id="cd18139">
    <property type="entry name" value="HLD_clamp_RarA"/>
    <property type="match status" value="1"/>
</dbReference>
<dbReference type="Pfam" id="PF16193">
    <property type="entry name" value="AAA_assoc_2"/>
    <property type="match status" value="1"/>
</dbReference>
<evidence type="ECO:0000256" key="2">
    <source>
        <dbReference type="ARBA" id="ARBA00008959"/>
    </source>
</evidence>
<organism evidence="7 8">
    <name type="scientific">Aquimarina gracilis</name>
    <dbReference type="NCBI Taxonomy" id="874422"/>
    <lineage>
        <taxon>Bacteria</taxon>
        <taxon>Pseudomonadati</taxon>
        <taxon>Bacteroidota</taxon>
        <taxon>Flavobacteriia</taxon>
        <taxon>Flavobacteriales</taxon>
        <taxon>Flavobacteriaceae</taxon>
        <taxon>Aquimarina</taxon>
    </lineage>
</organism>
<comment type="caution">
    <text evidence="7">The sequence shown here is derived from an EMBL/GenBank/DDBJ whole genome shotgun (WGS) entry which is preliminary data.</text>
</comment>
<evidence type="ECO:0000259" key="6">
    <source>
        <dbReference type="SMART" id="SM00382"/>
    </source>
</evidence>
<evidence type="ECO:0000256" key="4">
    <source>
        <dbReference type="ARBA" id="ARBA00022741"/>
    </source>
</evidence>
<evidence type="ECO:0000313" key="7">
    <source>
        <dbReference type="EMBL" id="MEB3344896.1"/>
    </source>
</evidence>
<dbReference type="Gene3D" id="1.20.272.10">
    <property type="match status" value="1"/>
</dbReference>
<evidence type="ECO:0000256" key="5">
    <source>
        <dbReference type="ARBA" id="ARBA00022840"/>
    </source>
</evidence>
<evidence type="ECO:0000256" key="1">
    <source>
        <dbReference type="ARBA" id="ARBA00002393"/>
    </source>
</evidence>
<dbReference type="PANTHER" id="PTHR13779:SF7">
    <property type="entry name" value="ATPASE WRNIP1"/>
    <property type="match status" value="1"/>
</dbReference>
<name>A0ABU5ZUF5_9FLAO</name>
<dbReference type="RefSeq" id="WP_324178921.1">
    <property type="nucleotide sequence ID" value="NZ_BAABAW010000003.1"/>
</dbReference>
<dbReference type="Proteomes" id="UP001327027">
    <property type="component" value="Unassembled WGS sequence"/>
</dbReference>
<sequence length="427" mass="47844">MDTNKPLAERIRPQSLSSYLSQEHLVGDDGSLTQQIKKGIIPSLILWGPPGVGKTTLANIIAQESQRPFYTLSAINSGVKEVRDVIEKAKQSGGLFTAKNPILFIDEIHRFSKSQQDSLLGAVEKGWITLIGATTENPSFEVIPALLSRCQVYVLKPFGKEELEALLNRAMQEDEYLKSKKIELKETEALLRLSGGDARKLLNIFELIISSQDQKTIIITNDLVLKLVQQNTVRYDKTGEQHYDIISAFIKSVRGSDPNAAVYWLARMIEGGEDIKFIARRMIILASEDIGNATPTALIMANNTFQAVTTIGYPEARIILSQCAVYLATSAKSNASYMAINQAQQLVKQTGDLPVPLHIRNAPTKLMKELGYGEDYKYAHNHKNNFAEQEFLPEEISNTKLYEPGNNQRENAFRAFLKSRWGDKYNY</sequence>
<reference evidence="7 8" key="1">
    <citation type="journal article" date="2013" name="Int. J. Syst. Evol. Microbiol.">
        <title>Aquimarina gracilis sp. nov., isolated from the gut microflora of a mussel, Mytilus coruscus, and emended description of Aquimarina spongiae.</title>
        <authorList>
            <person name="Park S.C."/>
            <person name="Choe H.N."/>
            <person name="Baik K.S."/>
            <person name="Seong C.N."/>
        </authorList>
    </citation>
    <scope>NUCLEOTIDE SEQUENCE [LARGE SCALE GENOMIC DNA]</scope>
    <source>
        <strain evidence="7 8">PSC32</strain>
    </source>
</reference>
<protein>
    <recommendedName>
        <fullName evidence="3">Replication-associated recombination protein A</fullName>
    </recommendedName>
</protein>
<dbReference type="Gene3D" id="1.10.3710.10">
    <property type="entry name" value="DNA polymerase III clamp loader subunits, C-terminal domain"/>
    <property type="match status" value="1"/>
</dbReference>
<dbReference type="SMART" id="SM00382">
    <property type="entry name" value="AAA"/>
    <property type="match status" value="1"/>
</dbReference>
<dbReference type="Pfam" id="PF12002">
    <property type="entry name" value="MgsA_C"/>
    <property type="match status" value="1"/>
</dbReference>
<evidence type="ECO:0000313" key="8">
    <source>
        <dbReference type="Proteomes" id="UP001327027"/>
    </source>
</evidence>
<evidence type="ECO:0000256" key="3">
    <source>
        <dbReference type="ARBA" id="ARBA00020776"/>
    </source>
</evidence>
<keyword evidence="5" id="KW-0067">ATP-binding</keyword>
<dbReference type="CDD" id="cd00009">
    <property type="entry name" value="AAA"/>
    <property type="match status" value="1"/>
</dbReference>
<dbReference type="Pfam" id="PF00004">
    <property type="entry name" value="AAA"/>
    <property type="match status" value="1"/>
</dbReference>
<dbReference type="InterPro" id="IPR032423">
    <property type="entry name" value="AAA_assoc_2"/>
</dbReference>
<dbReference type="InterPro" id="IPR003959">
    <property type="entry name" value="ATPase_AAA_core"/>
</dbReference>
<keyword evidence="4" id="KW-0547">Nucleotide-binding</keyword>
<dbReference type="InterPro" id="IPR051314">
    <property type="entry name" value="AAA_ATPase_RarA/MGS1/WRNIP1"/>
</dbReference>
<dbReference type="SUPFAM" id="SSF52540">
    <property type="entry name" value="P-loop containing nucleoside triphosphate hydrolases"/>
    <property type="match status" value="1"/>
</dbReference>
<dbReference type="InterPro" id="IPR003593">
    <property type="entry name" value="AAA+_ATPase"/>
</dbReference>
<dbReference type="InterPro" id="IPR008921">
    <property type="entry name" value="DNA_pol3_clamp-load_cplx_C"/>
</dbReference>
<dbReference type="EMBL" id="JAYKLX010000002">
    <property type="protein sequence ID" value="MEB3344896.1"/>
    <property type="molecule type" value="Genomic_DNA"/>
</dbReference>
<dbReference type="InterPro" id="IPR021886">
    <property type="entry name" value="MgsA_C"/>
</dbReference>
<proteinExistence type="inferred from homology"/>
<accession>A0ABU5ZUF5</accession>
<dbReference type="SUPFAM" id="SSF48019">
    <property type="entry name" value="post-AAA+ oligomerization domain-like"/>
    <property type="match status" value="1"/>
</dbReference>
<feature type="domain" description="AAA+ ATPase" evidence="6">
    <location>
        <begin position="40"/>
        <end position="158"/>
    </location>
</feature>
<gene>
    <name evidence="7" type="ORF">U6A24_05460</name>
</gene>
<dbReference type="PANTHER" id="PTHR13779">
    <property type="entry name" value="WERNER HELICASE-INTERACTING PROTEIN 1 FAMILY MEMBER"/>
    <property type="match status" value="1"/>
</dbReference>
<comment type="similarity">
    <text evidence="2">Belongs to the AAA ATPase family. RarA/MGS1/WRNIP1 subfamily.</text>
</comment>
<dbReference type="InterPro" id="IPR027417">
    <property type="entry name" value="P-loop_NTPase"/>
</dbReference>